<evidence type="ECO:0000313" key="2">
    <source>
        <dbReference type="EMBL" id="OGH77344.1"/>
    </source>
</evidence>
<evidence type="ECO:0000313" key="3">
    <source>
        <dbReference type="Proteomes" id="UP000177040"/>
    </source>
</evidence>
<evidence type="ECO:0000256" key="1">
    <source>
        <dbReference type="SAM" id="Phobius"/>
    </source>
</evidence>
<sequence>MEIMKLIGAFGLLLISLGIIFKERKKQDTLYIFGGLALEAYSIYIGDLIFIILQIIFVISAVWDLWRIKNK</sequence>
<reference evidence="2 3" key="1">
    <citation type="journal article" date="2016" name="Nat. Commun.">
        <title>Thousands of microbial genomes shed light on interconnected biogeochemical processes in an aquifer system.</title>
        <authorList>
            <person name="Anantharaman K."/>
            <person name="Brown C.T."/>
            <person name="Hug L.A."/>
            <person name="Sharon I."/>
            <person name="Castelle C.J."/>
            <person name="Probst A.J."/>
            <person name="Thomas B.C."/>
            <person name="Singh A."/>
            <person name="Wilkins M.J."/>
            <person name="Karaoz U."/>
            <person name="Brodie E.L."/>
            <person name="Williams K.H."/>
            <person name="Hubbard S.S."/>
            <person name="Banfield J.F."/>
        </authorList>
    </citation>
    <scope>NUCLEOTIDE SEQUENCE [LARGE SCALE GENOMIC DNA]</scope>
</reference>
<keyword evidence="1" id="KW-0472">Membrane</keyword>
<accession>A0A1F6N0D4</accession>
<dbReference type="EMBL" id="MFQH01000024">
    <property type="protein sequence ID" value="OGH77344.1"/>
    <property type="molecule type" value="Genomic_DNA"/>
</dbReference>
<protein>
    <submittedName>
        <fullName evidence="2">Uncharacterized protein</fullName>
    </submittedName>
</protein>
<keyword evidence="1" id="KW-1133">Transmembrane helix</keyword>
<proteinExistence type="predicted"/>
<comment type="caution">
    <text evidence="2">The sequence shown here is derived from an EMBL/GenBank/DDBJ whole genome shotgun (WGS) entry which is preliminary data.</text>
</comment>
<dbReference type="Proteomes" id="UP000177040">
    <property type="component" value="Unassembled WGS sequence"/>
</dbReference>
<organism evidence="2 3">
    <name type="scientific">Candidatus Magasanikbacteria bacterium RIFCSPLOWO2_01_FULL_40_15</name>
    <dbReference type="NCBI Taxonomy" id="1798686"/>
    <lineage>
        <taxon>Bacteria</taxon>
        <taxon>Candidatus Magasanikiibacteriota</taxon>
    </lineage>
</organism>
<dbReference type="AlphaFoldDB" id="A0A1F6N0D4"/>
<name>A0A1F6N0D4_9BACT</name>
<gene>
    <name evidence="2" type="ORF">A2983_01415</name>
</gene>
<feature type="transmembrane region" description="Helical" evidence="1">
    <location>
        <begin position="42"/>
        <end position="66"/>
    </location>
</feature>
<keyword evidence="1" id="KW-0812">Transmembrane</keyword>